<sequence>MKWFNKEMSSMKGMLSDIIKAVGVQAPPPPEAVPPPEAAAPPEAAPEATAAPEAAAAPKEVGPTGPTEQGSGPSGPLESESMQIEAEEFLAPKPPAPSSPSHTPIPPTPPLAPTAPPAPQTFKKPQSRPISSPTPFQSTSSPASSTSIPSPSPIHEAPPASSARASSSSSGPSLGPIDDLPTTSHSFLHPTPPPSFITILPERAQLNSPFMEQIKDEFEEGILRSVLKVGEHVHRADPSSPAPKKRKTWCGIQGVVPFGCEGRPGGIQGVVPFGCEGRPGVVSSRLIFKRPIHPPSGLVNWATRRPPPPGSGTPSARPLLTLWLLHLWLYLLLLRYHWGRYRRLNTCCCLPGLVRSLVQVPKELLGHGKPVCILLRPRLVLLLLLPTCCRCSLRLCH</sequence>
<dbReference type="Proteomes" id="UP000652761">
    <property type="component" value="Unassembled WGS sequence"/>
</dbReference>
<dbReference type="PRINTS" id="PR01217">
    <property type="entry name" value="PRICHEXTENSN"/>
</dbReference>
<feature type="compositionally biased region" description="Pro residues" evidence="1">
    <location>
        <begin position="92"/>
        <end position="119"/>
    </location>
</feature>
<comment type="caution">
    <text evidence="2">The sequence shown here is derived from an EMBL/GenBank/DDBJ whole genome shotgun (WGS) entry which is preliminary data.</text>
</comment>
<evidence type="ECO:0000313" key="2">
    <source>
        <dbReference type="EMBL" id="MQL85319.1"/>
    </source>
</evidence>
<evidence type="ECO:0000256" key="1">
    <source>
        <dbReference type="SAM" id="MobiDB-lite"/>
    </source>
</evidence>
<proteinExistence type="predicted"/>
<gene>
    <name evidence="2" type="ORF">Taro_017842</name>
</gene>
<dbReference type="EMBL" id="NMUH01000822">
    <property type="protein sequence ID" value="MQL85319.1"/>
    <property type="molecule type" value="Genomic_DNA"/>
</dbReference>
<reference evidence="2" key="1">
    <citation type="submission" date="2017-07" db="EMBL/GenBank/DDBJ databases">
        <title>Taro Niue Genome Assembly and Annotation.</title>
        <authorList>
            <person name="Atibalentja N."/>
            <person name="Keating K."/>
            <person name="Fields C.J."/>
        </authorList>
    </citation>
    <scope>NUCLEOTIDE SEQUENCE</scope>
    <source>
        <strain evidence="2">Niue_2</strain>
        <tissue evidence="2">Leaf</tissue>
    </source>
</reference>
<feature type="region of interest" description="Disordered" evidence="1">
    <location>
        <begin position="22"/>
        <end position="193"/>
    </location>
</feature>
<feature type="compositionally biased region" description="Low complexity" evidence="1">
    <location>
        <begin position="129"/>
        <end position="176"/>
    </location>
</feature>
<feature type="compositionally biased region" description="Low complexity" evidence="1">
    <location>
        <begin position="70"/>
        <end position="81"/>
    </location>
</feature>
<name>A0A843V0L0_COLES</name>
<feature type="compositionally biased region" description="Pro residues" evidence="1">
    <location>
        <begin position="26"/>
        <end position="39"/>
    </location>
</feature>
<organism evidence="2 3">
    <name type="scientific">Colocasia esculenta</name>
    <name type="common">Wild taro</name>
    <name type="synonym">Arum esculentum</name>
    <dbReference type="NCBI Taxonomy" id="4460"/>
    <lineage>
        <taxon>Eukaryota</taxon>
        <taxon>Viridiplantae</taxon>
        <taxon>Streptophyta</taxon>
        <taxon>Embryophyta</taxon>
        <taxon>Tracheophyta</taxon>
        <taxon>Spermatophyta</taxon>
        <taxon>Magnoliopsida</taxon>
        <taxon>Liliopsida</taxon>
        <taxon>Araceae</taxon>
        <taxon>Aroideae</taxon>
        <taxon>Colocasieae</taxon>
        <taxon>Colocasia</taxon>
    </lineage>
</organism>
<feature type="compositionally biased region" description="Low complexity" evidence="1">
    <location>
        <begin position="40"/>
        <end position="58"/>
    </location>
</feature>
<evidence type="ECO:0000313" key="3">
    <source>
        <dbReference type="Proteomes" id="UP000652761"/>
    </source>
</evidence>
<keyword evidence="3" id="KW-1185">Reference proteome</keyword>
<dbReference type="AlphaFoldDB" id="A0A843V0L0"/>
<protein>
    <submittedName>
        <fullName evidence="2">Uncharacterized protein</fullName>
    </submittedName>
</protein>
<accession>A0A843V0L0</accession>